<dbReference type="Proteomes" id="UP000015104">
    <property type="component" value="Unassembled WGS sequence"/>
</dbReference>
<dbReference type="EMBL" id="CAEY01000421">
    <property type="status" value="NOT_ANNOTATED_CDS"/>
    <property type="molecule type" value="Genomic_DNA"/>
</dbReference>
<evidence type="ECO:0000313" key="2">
    <source>
        <dbReference type="Proteomes" id="UP000015104"/>
    </source>
</evidence>
<reference evidence="1" key="2">
    <citation type="submission" date="2015-06" db="UniProtKB">
        <authorList>
            <consortium name="EnsemblMetazoa"/>
        </authorList>
    </citation>
    <scope>IDENTIFICATION</scope>
</reference>
<reference evidence="2" key="1">
    <citation type="submission" date="2011-08" db="EMBL/GenBank/DDBJ databases">
        <authorList>
            <person name="Rombauts S."/>
        </authorList>
    </citation>
    <scope>NUCLEOTIDE SEQUENCE</scope>
    <source>
        <strain evidence="2">London</strain>
    </source>
</reference>
<dbReference type="HOGENOM" id="CLU_2402514_0_0_1"/>
<keyword evidence="2" id="KW-1185">Reference proteome</keyword>
<accession>T1KS06</accession>
<dbReference type="EnsemblMetazoa" id="tetur19g01370.1">
    <property type="protein sequence ID" value="tetur19g01370.1"/>
    <property type="gene ID" value="tetur19g01370"/>
</dbReference>
<organism evidence="1 2">
    <name type="scientific">Tetranychus urticae</name>
    <name type="common">Two-spotted spider mite</name>
    <dbReference type="NCBI Taxonomy" id="32264"/>
    <lineage>
        <taxon>Eukaryota</taxon>
        <taxon>Metazoa</taxon>
        <taxon>Ecdysozoa</taxon>
        <taxon>Arthropoda</taxon>
        <taxon>Chelicerata</taxon>
        <taxon>Arachnida</taxon>
        <taxon>Acari</taxon>
        <taxon>Acariformes</taxon>
        <taxon>Trombidiformes</taxon>
        <taxon>Prostigmata</taxon>
        <taxon>Eleutherengona</taxon>
        <taxon>Raphignathae</taxon>
        <taxon>Tetranychoidea</taxon>
        <taxon>Tetranychidae</taxon>
        <taxon>Tetranychus</taxon>
    </lineage>
</organism>
<proteinExistence type="predicted"/>
<sequence>MAQCIYPTIRASSINFPHDFIETLQRIEVDCWDRRGDFCNQSERIRANHCAIPVLSSKGFRYHLFWQSNKYPIRAAFSEKKECIAEAIEEAND</sequence>
<name>T1KS06_TETUR</name>
<protein>
    <submittedName>
        <fullName evidence="1">Uncharacterized protein</fullName>
    </submittedName>
</protein>
<dbReference type="AlphaFoldDB" id="T1KS06"/>
<evidence type="ECO:0000313" key="1">
    <source>
        <dbReference type="EnsemblMetazoa" id="tetur19g01370.1"/>
    </source>
</evidence>